<proteinExistence type="predicted"/>
<name>K6W8M9_9MICO</name>
<dbReference type="EMBL" id="BAGZ01000008">
    <property type="protein sequence ID" value="GAB78177.1"/>
    <property type="molecule type" value="Genomic_DNA"/>
</dbReference>
<evidence type="ECO:0000313" key="1">
    <source>
        <dbReference type="EMBL" id="GAB78177.1"/>
    </source>
</evidence>
<dbReference type="STRING" id="100225.SAMN05421595_0698"/>
<dbReference type="AlphaFoldDB" id="K6W8M9"/>
<accession>K6W8M9</accession>
<organism evidence="1 2">
    <name type="scientific">Austwickia chelonae NBRC 105200</name>
    <dbReference type="NCBI Taxonomy" id="1184607"/>
    <lineage>
        <taxon>Bacteria</taxon>
        <taxon>Bacillati</taxon>
        <taxon>Actinomycetota</taxon>
        <taxon>Actinomycetes</taxon>
        <taxon>Micrococcales</taxon>
        <taxon>Dermatophilaceae</taxon>
        <taxon>Austwickia</taxon>
    </lineage>
</organism>
<dbReference type="Proteomes" id="UP000008495">
    <property type="component" value="Unassembled WGS sequence"/>
</dbReference>
<sequence>MHGTTPLTPNRVGSMLATVIAAVLVLFGGPSPMATAIDAPGWMPACACEGVRRPTAVTQVSVNCGVSGRTIPAAAIGDDDRWSKGSMVRADNSAAPVTSRYDQSAPLAQGASAANFPERLRGTSAARFRTFSCGRVAANATHDDNDLGQVAQIAHRSLGAEKRISDPTGDLVDVERLSVAAKGAIDIRPPLSIGSKQFGTKWDKHAADYGLDPESSSSRTWFMNRARDVHLNPDEVRRGAWNPAGGGGENYFFFR</sequence>
<reference evidence="1 2" key="1">
    <citation type="submission" date="2012-08" db="EMBL/GenBank/DDBJ databases">
        <title>Whole genome shotgun sequence of Austwickia chelonae NBRC 105200.</title>
        <authorList>
            <person name="Yoshida I."/>
            <person name="Hosoyama A."/>
            <person name="Tsuchikane K."/>
            <person name="Katsumata H."/>
            <person name="Ando Y."/>
            <person name="Ohji S."/>
            <person name="Hamada M."/>
            <person name="Tamura T."/>
            <person name="Yamazoe A."/>
            <person name="Yamazaki S."/>
            <person name="Fujita N."/>
        </authorList>
    </citation>
    <scope>NUCLEOTIDE SEQUENCE [LARGE SCALE GENOMIC DNA]</scope>
    <source>
        <strain evidence="1 2">NBRC 105200</strain>
    </source>
</reference>
<protein>
    <submittedName>
        <fullName evidence="1">Uncharacterized protein</fullName>
    </submittedName>
</protein>
<comment type="caution">
    <text evidence="1">The sequence shown here is derived from an EMBL/GenBank/DDBJ whole genome shotgun (WGS) entry which is preliminary data.</text>
</comment>
<evidence type="ECO:0000313" key="2">
    <source>
        <dbReference type="Proteomes" id="UP000008495"/>
    </source>
</evidence>
<keyword evidence="2" id="KW-1185">Reference proteome</keyword>
<gene>
    <name evidence="1" type="ORF">AUCHE_08_04220</name>
</gene>